<name>B8CK95_SHEPW</name>
<keyword evidence="2" id="KW-1185">Reference proteome</keyword>
<sequence>MKSKSSNNTNSIDRVAHSAGVKITLDKYVAYR</sequence>
<dbReference type="AlphaFoldDB" id="B8CK95"/>
<dbReference type="KEGG" id="swp:swp_1137"/>
<evidence type="ECO:0000313" key="2">
    <source>
        <dbReference type="Proteomes" id="UP000000753"/>
    </source>
</evidence>
<reference evidence="1 2" key="1">
    <citation type="journal article" date="2008" name="PLoS ONE">
        <title>Environmental adaptation: genomic analysis of the piezotolerant and psychrotolerant deep-sea iron reducing bacterium Shewanella piezotolerans WP3.</title>
        <authorList>
            <person name="Wang F."/>
            <person name="Wang J."/>
            <person name="Jian H."/>
            <person name="Zhang B."/>
            <person name="Li S."/>
            <person name="Wang F."/>
            <person name="Zeng X."/>
            <person name="Gao L."/>
            <person name="Bartlett D.H."/>
            <person name="Yu J."/>
            <person name="Hu S."/>
            <person name="Xiao X."/>
        </authorList>
    </citation>
    <scope>NUCLEOTIDE SEQUENCE [LARGE SCALE GENOMIC DNA]</scope>
    <source>
        <strain evidence="2">WP3 / JCM 13877</strain>
    </source>
</reference>
<evidence type="ECO:0000313" key="1">
    <source>
        <dbReference type="EMBL" id="ACJ27934.1"/>
    </source>
</evidence>
<dbReference type="Proteomes" id="UP000000753">
    <property type="component" value="Chromosome"/>
</dbReference>
<gene>
    <name evidence="1" type="ordered locus">swp_1137</name>
</gene>
<organism evidence="1 2">
    <name type="scientific">Shewanella piezotolerans (strain WP3 / JCM 13877)</name>
    <dbReference type="NCBI Taxonomy" id="225849"/>
    <lineage>
        <taxon>Bacteria</taxon>
        <taxon>Pseudomonadati</taxon>
        <taxon>Pseudomonadota</taxon>
        <taxon>Gammaproteobacteria</taxon>
        <taxon>Alteromonadales</taxon>
        <taxon>Shewanellaceae</taxon>
        <taxon>Shewanella</taxon>
    </lineage>
</organism>
<dbReference type="EMBL" id="CP000472">
    <property type="protein sequence ID" value="ACJ27934.1"/>
    <property type="molecule type" value="Genomic_DNA"/>
</dbReference>
<protein>
    <submittedName>
        <fullName evidence="1">Uncharacterized protein</fullName>
    </submittedName>
</protein>
<dbReference type="HOGENOM" id="CLU_3391294_0_0_6"/>
<proteinExistence type="predicted"/>
<accession>B8CK95</accession>